<evidence type="ECO:0000313" key="2">
    <source>
        <dbReference type="EMBL" id="SDW82425.1"/>
    </source>
</evidence>
<keyword evidence="1" id="KW-1133">Transmembrane helix</keyword>
<dbReference type="Proteomes" id="UP000198669">
    <property type="component" value="Unassembled WGS sequence"/>
</dbReference>
<dbReference type="RefSeq" id="WP_268766002.1">
    <property type="nucleotide sequence ID" value="NZ_CP017921.1"/>
</dbReference>
<dbReference type="GeneID" id="80402714"/>
<keyword evidence="1" id="KW-0812">Transmembrane</keyword>
<proteinExistence type="predicted"/>
<organism evidence="2 3">
    <name type="scientific">Methanohalophilus halophilus</name>
    <dbReference type="NCBI Taxonomy" id="2177"/>
    <lineage>
        <taxon>Archaea</taxon>
        <taxon>Methanobacteriati</taxon>
        <taxon>Methanobacteriota</taxon>
        <taxon>Stenosarchaea group</taxon>
        <taxon>Methanomicrobia</taxon>
        <taxon>Methanosarcinales</taxon>
        <taxon>Methanosarcinaceae</taxon>
        <taxon>Methanohalophilus</taxon>
    </lineage>
</organism>
<name>A0A1H2WPE6_9EURY</name>
<evidence type="ECO:0000256" key="1">
    <source>
        <dbReference type="SAM" id="Phobius"/>
    </source>
</evidence>
<protein>
    <submittedName>
        <fullName evidence="2">Uncharacterized protein</fullName>
    </submittedName>
</protein>
<accession>A0A1H2WPE6</accession>
<reference evidence="2 3" key="1">
    <citation type="submission" date="2016-10" db="EMBL/GenBank/DDBJ databases">
        <authorList>
            <person name="de Groot N.N."/>
        </authorList>
    </citation>
    <scope>NUCLEOTIDE SEQUENCE [LARGE SCALE GENOMIC DNA]</scope>
    <source>
        <strain evidence="2 3">Z-7982</strain>
    </source>
</reference>
<evidence type="ECO:0000313" key="3">
    <source>
        <dbReference type="Proteomes" id="UP000198669"/>
    </source>
</evidence>
<keyword evidence="1" id="KW-0472">Membrane</keyword>
<dbReference type="EMBL" id="FNMU01000005">
    <property type="protein sequence ID" value="SDW82425.1"/>
    <property type="molecule type" value="Genomic_DNA"/>
</dbReference>
<gene>
    <name evidence="2" type="ORF">SAMN04515625_1670</name>
</gene>
<dbReference type="AlphaFoldDB" id="A0A1H2WPE6"/>
<feature type="transmembrane region" description="Helical" evidence="1">
    <location>
        <begin position="20"/>
        <end position="41"/>
    </location>
</feature>
<sequence>MQNTKIYGDEGAQYNPGNVLLIFALVIMFLLALLLVGVVGVT</sequence>